<evidence type="ECO:0000256" key="4">
    <source>
        <dbReference type="ARBA" id="ARBA00022692"/>
    </source>
</evidence>
<reference evidence="10" key="2">
    <citation type="submission" date="2020-11" db="EMBL/GenBank/DDBJ databases">
        <authorList>
            <person name="McCartney M.A."/>
            <person name="Auch B."/>
            <person name="Kono T."/>
            <person name="Mallez S."/>
            <person name="Becker A."/>
            <person name="Gohl D.M."/>
            <person name="Silverstein K.A.T."/>
            <person name="Koren S."/>
            <person name="Bechman K.B."/>
            <person name="Herman A."/>
            <person name="Abrahante J.E."/>
            <person name="Garbe J."/>
        </authorList>
    </citation>
    <scope>NUCLEOTIDE SEQUENCE</scope>
    <source>
        <strain evidence="10">Duluth1</strain>
        <tissue evidence="10">Whole animal</tissue>
    </source>
</reference>
<evidence type="ECO:0000256" key="7">
    <source>
        <dbReference type="SAM" id="Phobius"/>
    </source>
</evidence>
<keyword evidence="4 7" id="KW-0812">Transmembrane</keyword>
<feature type="transmembrane region" description="Helical" evidence="7">
    <location>
        <begin position="630"/>
        <end position="652"/>
    </location>
</feature>
<feature type="transmembrane region" description="Helical" evidence="7">
    <location>
        <begin position="594"/>
        <end position="618"/>
    </location>
</feature>
<dbReference type="PANTHER" id="PTHR10590:SF4">
    <property type="entry name" value="SOLUTE CARRIER FAMILY 28 MEMBER 3"/>
    <property type="match status" value="1"/>
</dbReference>
<keyword evidence="6 7" id="KW-0472">Membrane</keyword>
<evidence type="ECO:0000256" key="2">
    <source>
        <dbReference type="ARBA" id="ARBA00009033"/>
    </source>
</evidence>
<evidence type="ECO:0000259" key="9">
    <source>
        <dbReference type="Pfam" id="PF07662"/>
    </source>
</evidence>
<dbReference type="InterPro" id="IPR011657">
    <property type="entry name" value="CNT_C_dom"/>
</dbReference>
<keyword evidence="3" id="KW-1003">Cell membrane</keyword>
<name>A0A9D4S0G3_DREPO</name>
<comment type="caution">
    <text evidence="10">The sequence shown here is derived from an EMBL/GenBank/DDBJ whole genome shotgun (WGS) entry which is preliminary data.</text>
</comment>
<evidence type="ECO:0000259" key="8">
    <source>
        <dbReference type="Pfam" id="PF01773"/>
    </source>
</evidence>
<organism evidence="10 11">
    <name type="scientific">Dreissena polymorpha</name>
    <name type="common">Zebra mussel</name>
    <name type="synonym">Mytilus polymorpha</name>
    <dbReference type="NCBI Taxonomy" id="45954"/>
    <lineage>
        <taxon>Eukaryota</taxon>
        <taxon>Metazoa</taxon>
        <taxon>Spiralia</taxon>
        <taxon>Lophotrochozoa</taxon>
        <taxon>Mollusca</taxon>
        <taxon>Bivalvia</taxon>
        <taxon>Autobranchia</taxon>
        <taxon>Heteroconchia</taxon>
        <taxon>Euheterodonta</taxon>
        <taxon>Imparidentia</taxon>
        <taxon>Neoheterodontei</taxon>
        <taxon>Myida</taxon>
        <taxon>Dreissenoidea</taxon>
        <taxon>Dreissenidae</taxon>
        <taxon>Dreissena</taxon>
    </lineage>
</organism>
<dbReference type="Pfam" id="PF01773">
    <property type="entry name" value="Nucleos_tra2_N"/>
    <property type="match status" value="1"/>
</dbReference>
<evidence type="ECO:0008006" key="12">
    <source>
        <dbReference type="Google" id="ProtNLM"/>
    </source>
</evidence>
<feature type="transmembrane region" description="Helical" evidence="7">
    <location>
        <begin position="108"/>
        <end position="130"/>
    </location>
</feature>
<sequence>MEFQELNVSNLDGTFSKGQSTCENSLTTIGHEKQQHDSHYIDIEVTSDNSRNQASTHLDVNTESVVYHENSRNTDKNGTAVVDVKCRNVILERFGHFKRLFVENKPHVFLALKICVLIAYFVYFGFALAHHEGDEGSWRLIACTVFGVLLFAWRKFKKTKNYKKVKSLMRALLSRVHKSRKVIRWVLYVAMTVFMTVYVIVMVAIRTPENLRSLFGLAAFPFLLFVTSNNRRKVNWHAVYWGMSLQFIMALIILKTPWGASIIEWFGTRLTNLIHNAEAGSIFMFGEKYKDHNFVFGALVQGVVLIITMSVLNYLGVIKFVVESAGRVLAFGLGISPAEGINAMGNIFLHVPESAMLIQEYIAEMTPSQLFMTYASGMATVGGTSLVIFMASGVPAGPLIAASAMSAPAAISACKLSFPSHEKEEMSSNDDIINSRLRDTTGFLEKPKSLMHSIIIGINQSVVLTCQAVFYIMTFIIILEWVNNTLIWFGDRIGVENMTAEFLLSYIFYPFAFMMGARPEDCLFIGQLLGIRTFSLAVVAYPKLGPIIVNGREYRSYIAAGENNTWTQVGNDIYLDNLNKTLIGGVIDPRSEIIATYALCGSASFAVMGLIIGSFEAIVPSRIGEITHNILRAMIVGTVASYLTACFAGLLFEEEISV</sequence>
<feature type="domain" description="Concentrative nucleoside transporter N-terminal" evidence="8">
    <location>
        <begin position="215"/>
        <end position="287"/>
    </location>
</feature>
<dbReference type="AlphaFoldDB" id="A0A9D4S0G3"/>
<keyword evidence="11" id="KW-1185">Reference proteome</keyword>
<dbReference type="OrthoDB" id="6075923at2759"/>
<dbReference type="Pfam" id="PF07662">
    <property type="entry name" value="Nucleos_tra2_C"/>
    <property type="match status" value="1"/>
</dbReference>
<evidence type="ECO:0000256" key="3">
    <source>
        <dbReference type="ARBA" id="ARBA00022475"/>
    </source>
</evidence>
<reference evidence="10" key="1">
    <citation type="journal article" date="2019" name="bioRxiv">
        <title>The Genome of the Zebra Mussel, Dreissena polymorpha: A Resource for Invasive Species Research.</title>
        <authorList>
            <person name="McCartney M.A."/>
            <person name="Auch B."/>
            <person name="Kono T."/>
            <person name="Mallez S."/>
            <person name="Zhang Y."/>
            <person name="Obille A."/>
            <person name="Becker A."/>
            <person name="Abrahante J.E."/>
            <person name="Garbe J."/>
            <person name="Badalamenti J.P."/>
            <person name="Herman A."/>
            <person name="Mangelson H."/>
            <person name="Liachko I."/>
            <person name="Sullivan S."/>
            <person name="Sone E.D."/>
            <person name="Koren S."/>
            <person name="Silverstein K.A.T."/>
            <person name="Beckman K.B."/>
            <person name="Gohl D.M."/>
        </authorList>
    </citation>
    <scope>NUCLEOTIDE SEQUENCE</scope>
    <source>
        <strain evidence="10">Duluth1</strain>
        <tissue evidence="10">Whole animal</tissue>
    </source>
</reference>
<dbReference type="InterPro" id="IPR002668">
    <property type="entry name" value="CNT_N_dom"/>
</dbReference>
<evidence type="ECO:0000256" key="1">
    <source>
        <dbReference type="ARBA" id="ARBA00004651"/>
    </source>
</evidence>
<gene>
    <name evidence="10" type="ORF">DPMN_011614</name>
</gene>
<feature type="transmembrane region" description="Helical" evidence="7">
    <location>
        <begin position="454"/>
        <end position="478"/>
    </location>
</feature>
<proteinExistence type="inferred from homology"/>
<dbReference type="Proteomes" id="UP000828390">
    <property type="component" value="Unassembled WGS sequence"/>
</dbReference>
<dbReference type="InterPro" id="IPR008276">
    <property type="entry name" value="C_nuclsd_transpt"/>
</dbReference>
<feature type="transmembrane region" description="Helical" evidence="7">
    <location>
        <begin position="136"/>
        <end position="153"/>
    </location>
</feature>
<keyword evidence="5 7" id="KW-1133">Transmembrane helix</keyword>
<feature type="transmembrane region" description="Helical" evidence="7">
    <location>
        <begin position="371"/>
        <end position="391"/>
    </location>
</feature>
<feature type="transmembrane region" description="Helical" evidence="7">
    <location>
        <begin position="328"/>
        <end position="351"/>
    </location>
</feature>
<dbReference type="PANTHER" id="PTHR10590">
    <property type="entry name" value="SODIUM/NUCLEOSIDE COTRANSPORTER"/>
    <property type="match status" value="1"/>
</dbReference>
<comment type="subcellular location">
    <subcellularLocation>
        <location evidence="1">Cell membrane</location>
        <topology evidence="1">Multi-pass membrane protein</topology>
    </subcellularLocation>
</comment>
<evidence type="ECO:0000256" key="6">
    <source>
        <dbReference type="ARBA" id="ARBA00023136"/>
    </source>
</evidence>
<feature type="transmembrane region" description="Helical" evidence="7">
    <location>
        <begin position="239"/>
        <end position="258"/>
    </location>
</feature>
<accession>A0A9D4S0G3</accession>
<dbReference type="EMBL" id="JAIWYP010000001">
    <property type="protein sequence ID" value="KAH3887596.1"/>
    <property type="molecule type" value="Genomic_DNA"/>
</dbReference>
<evidence type="ECO:0000313" key="11">
    <source>
        <dbReference type="Proteomes" id="UP000828390"/>
    </source>
</evidence>
<dbReference type="GO" id="GO:0005886">
    <property type="term" value="C:plasma membrane"/>
    <property type="evidence" value="ECO:0007669"/>
    <property type="project" value="UniProtKB-SubCell"/>
</dbReference>
<feature type="transmembrane region" description="Helical" evidence="7">
    <location>
        <begin position="498"/>
        <end position="515"/>
    </location>
</feature>
<feature type="transmembrane region" description="Helical" evidence="7">
    <location>
        <begin position="185"/>
        <end position="205"/>
    </location>
</feature>
<comment type="similarity">
    <text evidence="2">Belongs to the concentrative nucleoside transporter (CNT) (TC 2.A.41) family.</text>
</comment>
<dbReference type="GO" id="GO:0005415">
    <property type="term" value="F:nucleoside:sodium symporter activity"/>
    <property type="evidence" value="ECO:0007669"/>
    <property type="project" value="TreeGrafter"/>
</dbReference>
<evidence type="ECO:0000313" key="10">
    <source>
        <dbReference type="EMBL" id="KAH3887596.1"/>
    </source>
</evidence>
<feature type="transmembrane region" description="Helical" evidence="7">
    <location>
        <begin position="294"/>
        <end position="316"/>
    </location>
</feature>
<protein>
    <recommendedName>
        <fullName evidence="12">Sodium/nucleoside cotransporter</fullName>
    </recommendedName>
</protein>
<feature type="transmembrane region" description="Helical" evidence="7">
    <location>
        <begin position="211"/>
        <end position="227"/>
    </location>
</feature>
<feature type="domain" description="Concentrative nucleoside transporter C-terminal" evidence="9">
    <location>
        <begin position="399"/>
        <end position="649"/>
    </location>
</feature>
<evidence type="ECO:0000256" key="5">
    <source>
        <dbReference type="ARBA" id="ARBA00022989"/>
    </source>
</evidence>